<dbReference type="EMBL" id="CP142730">
    <property type="protein sequence ID" value="WUR03547.1"/>
    <property type="molecule type" value="Genomic_DNA"/>
</dbReference>
<reference evidence="1" key="1">
    <citation type="journal article" date="2024" name="BMC Genomics">
        <title>Functional annotation of a divergent genome using sequence and structure-based similarity.</title>
        <authorList>
            <person name="Svedberg D."/>
            <person name="Winiger R.R."/>
            <person name="Berg A."/>
            <person name="Sharma H."/>
            <person name="Tellgren-Roth C."/>
            <person name="Debrunner-Vossbrinck B.A."/>
            <person name="Vossbrinck C.R."/>
            <person name="Barandun J."/>
        </authorList>
    </citation>
    <scope>NUCLEOTIDE SEQUENCE</scope>
    <source>
        <strain evidence="1">Illinois isolate</strain>
    </source>
</reference>
<name>A0AAX4JC81_9MICR</name>
<protein>
    <submittedName>
        <fullName evidence="1">Uncharacterized protein</fullName>
    </submittedName>
</protein>
<gene>
    <name evidence="1" type="ORF">VNE69_05137</name>
</gene>
<proteinExistence type="predicted"/>
<accession>A0AAX4JC81</accession>
<dbReference type="RefSeq" id="XP_065329692.1">
    <property type="nucleotide sequence ID" value="XM_065473621.1"/>
</dbReference>
<dbReference type="GeneID" id="90541361"/>
<dbReference type="Proteomes" id="UP001334084">
    <property type="component" value="Chromosome 5"/>
</dbReference>
<organism evidence="1 2">
    <name type="scientific">Vairimorpha necatrix</name>
    <dbReference type="NCBI Taxonomy" id="6039"/>
    <lineage>
        <taxon>Eukaryota</taxon>
        <taxon>Fungi</taxon>
        <taxon>Fungi incertae sedis</taxon>
        <taxon>Microsporidia</taxon>
        <taxon>Nosematidae</taxon>
        <taxon>Vairimorpha</taxon>
    </lineage>
</organism>
<evidence type="ECO:0000313" key="2">
    <source>
        <dbReference type="Proteomes" id="UP001334084"/>
    </source>
</evidence>
<dbReference type="AlphaFoldDB" id="A0AAX4JC81"/>
<keyword evidence="2" id="KW-1185">Reference proteome</keyword>
<sequence>MSKNEINARLRLEAFPWDQSEELENIIISCYNKSIVNIVDEFEKKLLFEYKNKLADSIILIYDSKYYEVDLIYKKIIKHFKELNIKRREMSVRPEILYDSITNQSCLWNRMIKQTGIDLKYYRENPITYKIPLEIVETKFKCYLILSIQVDNIYYCFEVDYKLLDEPNLFSMVKFESSHVNEIDKLIGEHFYDLYKLVYLDGISLYDQSHFTICELNNIKLYARNFEMSILNDGIRFTHDIRHYDYFSEKNPNLTNNENIIEEKKIIEFKRVFRKIYFLEFNDKYVELFFRLMKNENKVEFIINRLLNKPGTPLSMIFAHLMFDQSLIDESEMKKMIGRDNLTERRKMQLINIFWKNLSCREYSSNTHIMKICIFLEAEKYMNENECSNDTIFDTLKKIGKLIETKEKHKRQFAINESHLSNSNENIDLYKIYKESVEYHLKDVNFFKKHVLICSLELSTLITGLEINTYEMGFSRFYTKKDEVLNTYRINKNEVDINNDTIREKLSKNLQEDAKKEYRKYINQIKTIIEKEVEKTICKKEIMSILKKMHKIIFGEVLNEILTDGLNRKVENLYELEVRIKFENELIEEGAKAIENIFEHDNVIGELSKILNSWDENIIKEYTNEMIENFNRDLKNNIGENVKICCKREFPSILVKMFEGELENNIISKEKCKSKYQNILEILCDEELLSQESGTRLHDDLIEVINNQTTKLQ</sequence>
<dbReference type="KEGG" id="vnx:VNE69_05137"/>
<evidence type="ECO:0000313" key="1">
    <source>
        <dbReference type="EMBL" id="WUR03547.1"/>
    </source>
</evidence>